<comment type="caution">
    <text evidence="3">The sequence shown here is derived from an EMBL/GenBank/DDBJ whole genome shotgun (WGS) entry which is preliminary data.</text>
</comment>
<feature type="compositionally biased region" description="Basic residues" evidence="1">
    <location>
        <begin position="77"/>
        <end position="87"/>
    </location>
</feature>
<dbReference type="Proteomes" id="UP000703269">
    <property type="component" value="Unassembled WGS sequence"/>
</dbReference>
<feature type="compositionally biased region" description="Low complexity" evidence="1">
    <location>
        <begin position="371"/>
        <end position="386"/>
    </location>
</feature>
<dbReference type="AlphaFoldDB" id="A0A9P3GVI2"/>
<evidence type="ECO:0000313" key="4">
    <source>
        <dbReference type="Proteomes" id="UP000703269"/>
    </source>
</evidence>
<evidence type="ECO:0000259" key="2">
    <source>
        <dbReference type="PROSITE" id="PS51184"/>
    </source>
</evidence>
<dbReference type="CDD" id="cd22541">
    <property type="entry name" value="SP5_N"/>
    <property type="match status" value="1"/>
</dbReference>
<dbReference type="Gene3D" id="2.60.120.650">
    <property type="entry name" value="Cupin"/>
    <property type="match status" value="1"/>
</dbReference>
<feature type="compositionally biased region" description="Basic and acidic residues" evidence="1">
    <location>
        <begin position="19"/>
        <end position="34"/>
    </location>
</feature>
<feature type="region of interest" description="Disordered" evidence="1">
    <location>
        <begin position="354"/>
        <end position="401"/>
    </location>
</feature>
<evidence type="ECO:0000256" key="1">
    <source>
        <dbReference type="SAM" id="MobiDB-lite"/>
    </source>
</evidence>
<feature type="region of interest" description="Disordered" evidence="1">
    <location>
        <begin position="261"/>
        <end position="341"/>
    </location>
</feature>
<keyword evidence="4" id="KW-1185">Reference proteome</keyword>
<dbReference type="SUPFAM" id="SSF51197">
    <property type="entry name" value="Clavaminate synthase-like"/>
    <property type="match status" value="1"/>
</dbReference>
<feature type="region of interest" description="Disordered" evidence="1">
    <location>
        <begin position="75"/>
        <end position="94"/>
    </location>
</feature>
<gene>
    <name evidence="3" type="ORF">PsYK624_162100</name>
</gene>
<evidence type="ECO:0000313" key="3">
    <source>
        <dbReference type="EMBL" id="GJE99934.1"/>
    </source>
</evidence>
<feature type="domain" description="JmjC" evidence="2">
    <location>
        <begin position="611"/>
        <end position="781"/>
    </location>
</feature>
<feature type="compositionally biased region" description="Polar residues" evidence="1">
    <location>
        <begin position="290"/>
        <end position="302"/>
    </location>
</feature>
<dbReference type="PROSITE" id="PS51184">
    <property type="entry name" value="JMJC"/>
    <property type="match status" value="1"/>
</dbReference>
<proteinExistence type="predicted"/>
<feature type="region of interest" description="Disordered" evidence="1">
    <location>
        <begin position="1"/>
        <end position="37"/>
    </location>
</feature>
<dbReference type="OrthoDB" id="4161428at2759"/>
<organism evidence="3 4">
    <name type="scientific">Phanerochaete sordida</name>
    <dbReference type="NCBI Taxonomy" id="48140"/>
    <lineage>
        <taxon>Eukaryota</taxon>
        <taxon>Fungi</taxon>
        <taxon>Dikarya</taxon>
        <taxon>Basidiomycota</taxon>
        <taxon>Agaricomycotina</taxon>
        <taxon>Agaricomycetes</taxon>
        <taxon>Polyporales</taxon>
        <taxon>Phanerochaetaceae</taxon>
        <taxon>Phanerochaete</taxon>
    </lineage>
</organism>
<dbReference type="InterPro" id="IPR003347">
    <property type="entry name" value="JmjC_dom"/>
</dbReference>
<reference evidence="3 4" key="1">
    <citation type="submission" date="2021-08" db="EMBL/GenBank/DDBJ databases">
        <title>Draft Genome Sequence of Phanerochaete sordida strain YK-624.</title>
        <authorList>
            <person name="Mori T."/>
            <person name="Dohra H."/>
            <person name="Suzuki T."/>
            <person name="Kawagishi H."/>
            <person name="Hirai H."/>
        </authorList>
    </citation>
    <scope>NUCLEOTIDE SEQUENCE [LARGE SCALE GENOMIC DNA]</scope>
    <source>
        <strain evidence="3 4">YK-624</strain>
    </source>
</reference>
<dbReference type="EMBL" id="BPQB01000126">
    <property type="protein sequence ID" value="GJE99934.1"/>
    <property type="molecule type" value="Genomic_DNA"/>
</dbReference>
<sequence>MAPKQTQDPVRAPKRKKEKEKALRPPSEDGKEVYMDPDDPAVRAARAHGCICGVWIPSRVKKTLDTWALLPEEYSTRRPRPRSHKKKQEGEDPAGGEHRILYFVNFFASSPIPADVQSVGLPGDVWVAPMTVQVYDGTRWLHWGPDAAQNGVFEHPMIPCFLGWKVEEHRLGYAGTADTVSDWEDLWDRDCTLGTFVRMKMGFESRIHPDAVAKALARAKELVSTTDVVTGLQVAVPYRSLSQEAIAALLFPLHDPLLPSFVGPTPPPSDETPEPRIHSTAMSYHPPQPHASSSVLTANSPAPSFGESALATMRPPMQPQAAPVPLSTSSPDADAPCGQSASAATNAAVTALTAPLSPTPDSAAPLPLEQPAPSSAASRPPGTPTATLPPDARFSMGVDLSDLPPGFSEEMLKDLPDAAFLRFTTGHTEVLSPYMHDSKDPDGHMARTMGQGQHGYLQLPESDHETHFRSSDAPFVILRREQFRDKGSSDIEIAAAIVEHLQVGQVVVMDDCAYPHLPWGLETFAHLSGGAERNGEYYLGGEVEWQSAAKRVLSRDNVYKGFTEVGTWLDFTRMASPRLLSEVPEGGDTSFEAPVNIPHLTVSMDTTGSAPFLRELRDDVKAEDMLSRRLRHAKTVHVDNWNSRSWVVVSSPGYQTYTHVDGSGQCTFVIMTHGRKWWAVLKMKRGCNHPKKVRTARQKMKEAFEHYVHIADAANDYQRAPVEIPNLATIHFVLLKPGMILIQPPGVFHEVYTPVCSIAIGGHFFTEETLHLTLQCRLAIQHSGGRAANTFHPSANRRLARMLLALVERGDTEMNQRGLISLARMLKQRKSHFSVVDFVKDKITDDDLMYDDTEFEIKLACDLADAILAHNSLSWEELKLHARAAYPFFPGDDVLPWYECGTAMVAFPAGLKDMMIHHIEEYKKNRL</sequence>
<accession>A0A9P3GVI2</accession>
<name>A0A9P3GVI2_9APHY</name>
<protein>
    <recommendedName>
        <fullName evidence="2">JmjC domain-containing protein</fullName>
    </recommendedName>
</protein>